<dbReference type="WBParaSite" id="PEQ_0001248901-mRNA-1">
    <property type="protein sequence ID" value="PEQ_0001248901-mRNA-1"/>
    <property type="gene ID" value="PEQ_0001248901"/>
</dbReference>
<feature type="domain" description="ZP" evidence="2">
    <location>
        <begin position="1"/>
        <end position="98"/>
    </location>
</feature>
<evidence type="ECO:0000313" key="4">
    <source>
        <dbReference type="WBParaSite" id="PEQ_0001248901-mRNA-1"/>
    </source>
</evidence>
<dbReference type="PANTHER" id="PTHR22907">
    <property type="entry name" value="GH04558P"/>
    <property type="match status" value="1"/>
</dbReference>
<proteinExistence type="predicted"/>
<evidence type="ECO:0000256" key="1">
    <source>
        <dbReference type="ARBA" id="ARBA00022729"/>
    </source>
</evidence>
<dbReference type="PANTHER" id="PTHR22907:SF24">
    <property type="entry name" value="ZP DOMAIN-CONTAINING PROTEIN"/>
    <property type="match status" value="1"/>
</dbReference>
<keyword evidence="1" id="KW-0732">Signal</keyword>
<dbReference type="Proteomes" id="UP000887564">
    <property type="component" value="Unplaced"/>
</dbReference>
<dbReference type="AlphaFoldDB" id="A0A914S5P8"/>
<evidence type="ECO:0000259" key="2">
    <source>
        <dbReference type="PROSITE" id="PS51034"/>
    </source>
</evidence>
<dbReference type="Pfam" id="PF25301">
    <property type="entry name" value="CUT_C"/>
    <property type="match status" value="1"/>
</dbReference>
<keyword evidence="3" id="KW-1185">Reference proteome</keyword>
<accession>A0A914S5P8</accession>
<sequence length="174" mass="19101">SIDDLDSGKPAGIPIQFARVGDKVLHQWHCDDQMFGILINNCYVTDGFGKRADVVDSKGAYAESQVFKFADRPGVWFFCQIQMCMKKAGMCDGITPPTCASMTLGGIAGGESSEIEGIEEEMDTNAIGKGYDDGALKTSKDFRRNGYMRQSAAPRRTTEPFQYVAVFSSYMTTN</sequence>
<organism evidence="3 4">
    <name type="scientific">Parascaris equorum</name>
    <name type="common">Equine roundworm</name>
    <dbReference type="NCBI Taxonomy" id="6256"/>
    <lineage>
        <taxon>Eukaryota</taxon>
        <taxon>Metazoa</taxon>
        <taxon>Ecdysozoa</taxon>
        <taxon>Nematoda</taxon>
        <taxon>Chromadorea</taxon>
        <taxon>Rhabditida</taxon>
        <taxon>Spirurina</taxon>
        <taxon>Ascaridomorpha</taxon>
        <taxon>Ascaridoidea</taxon>
        <taxon>Ascarididae</taxon>
        <taxon>Parascaris</taxon>
    </lineage>
</organism>
<name>A0A914S5P8_PAREQ</name>
<reference evidence="4" key="1">
    <citation type="submission" date="2022-11" db="UniProtKB">
        <authorList>
            <consortium name="WormBaseParasite"/>
        </authorList>
    </citation>
    <scope>IDENTIFICATION</scope>
</reference>
<dbReference type="InterPro" id="IPR051962">
    <property type="entry name" value="Cuticlin"/>
</dbReference>
<dbReference type="InterPro" id="IPR001507">
    <property type="entry name" value="ZP_dom"/>
</dbReference>
<dbReference type="InterPro" id="IPR057475">
    <property type="entry name" value="CUT_C"/>
</dbReference>
<protein>
    <submittedName>
        <fullName evidence="4">ZP domain-containing protein</fullName>
    </submittedName>
</protein>
<dbReference type="PROSITE" id="PS51034">
    <property type="entry name" value="ZP_2"/>
    <property type="match status" value="1"/>
</dbReference>
<evidence type="ECO:0000313" key="3">
    <source>
        <dbReference type="Proteomes" id="UP000887564"/>
    </source>
</evidence>